<evidence type="ECO:0000313" key="1">
    <source>
        <dbReference type="EMBL" id="SDK99035.1"/>
    </source>
</evidence>
<organism evidence="1 2">
    <name type="scientific">Alkalibacterium thalassium</name>
    <dbReference type="NCBI Taxonomy" id="426701"/>
    <lineage>
        <taxon>Bacteria</taxon>
        <taxon>Bacillati</taxon>
        <taxon>Bacillota</taxon>
        <taxon>Bacilli</taxon>
        <taxon>Lactobacillales</taxon>
        <taxon>Carnobacteriaceae</taxon>
        <taxon>Alkalibacterium</taxon>
    </lineage>
</organism>
<name>A0A1G9GEN6_9LACT</name>
<reference evidence="2" key="1">
    <citation type="submission" date="2016-10" db="EMBL/GenBank/DDBJ databases">
        <authorList>
            <person name="Varghese N."/>
            <person name="Submissions S."/>
        </authorList>
    </citation>
    <scope>NUCLEOTIDE SEQUENCE [LARGE SCALE GENOMIC DNA]</scope>
    <source>
        <strain evidence="2">DSM 19181</strain>
    </source>
</reference>
<gene>
    <name evidence="1" type="ORF">SAMN04488098_11103</name>
</gene>
<accession>A0A1G9GEN6</accession>
<dbReference type="Proteomes" id="UP000199433">
    <property type="component" value="Unassembled WGS sequence"/>
</dbReference>
<sequence>AESNIKSGIIIGTKSMTPRVKGYFLTAKLELLTIYNEFVRYYLYN</sequence>
<evidence type="ECO:0000313" key="2">
    <source>
        <dbReference type="Proteomes" id="UP000199433"/>
    </source>
</evidence>
<protein>
    <submittedName>
        <fullName evidence="1">Uncharacterized protein</fullName>
    </submittedName>
</protein>
<keyword evidence="2" id="KW-1185">Reference proteome</keyword>
<feature type="non-terminal residue" evidence="1">
    <location>
        <position position="1"/>
    </location>
</feature>
<proteinExistence type="predicted"/>
<dbReference type="AlphaFoldDB" id="A0A1G9GEN6"/>
<dbReference type="EMBL" id="FNFK01000110">
    <property type="protein sequence ID" value="SDK99035.1"/>
    <property type="molecule type" value="Genomic_DNA"/>
</dbReference>